<feature type="region of interest" description="Disordered" evidence="4">
    <location>
        <begin position="1"/>
        <end position="138"/>
    </location>
</feature>
<evidence type="ECO:0000256" key="3">
    <source>
        <dbReference type="ARBA" id="ARBA00023242"/>
    </source>
</evidence>
<dbReference type="InterPro" id="IPR000953">
    <property type="entry name" value="Chromo/chromo_shadow_dom"/>
</dbReference>
<evidence type="ECO:0000313" key="6">
    <source>
        <dbReference type="EMBL" id="CZS95723.1"/>
    </source>
</evidence>
<keyword evidence="3" id="KW-0539">Nucleus</keyword>
<dbReference type="GO" id="GO:0005634">
    <property type="term" value="C:nucleus"/>
    <property type="evidence" value="ECO:0007669"/>
    <property type="project" value="UniProtKB-SubCell"/>
</dbReference>
<comment type="caution">
    <text evidence="6">The sequence shown here is derived from an EMBL/GenBank/DDBJ whole genome shotgun (WGS) entry which is preliminary data.</text>
</comment>
<dbReference type="EMBL" id="FJUW01000011">
    <property type="protein sequence ID" value="CZS95723.1"/>
    <property type="molecule type" value="Genomic_DNA"/>
</dbReference>
<comment type="subunit">
    <text evidence="2">Component of the NuA4 histone acetyltransferase complex.</text>
</comment>
<dbReference type="PROSITE" id="PS50013">
    <property type="entry name" value="CHROMO_2"/>
    <property type="match status" value="2"/>
</dbReference>
<dbReference type="InterPro" id="IPR023779">
    <property type="entry name" value="Chromodomain_CS"/>
</dbReference>
<name>A0A1E1KCE0_9HELO</name>
<reference evidence="7" key="1">
    <citation type="submission" date="2016-03" db="EMBL/GenBank/DDBJ databases">
        <authorList>
            <person name="Ploux O."/>
        </authorList>
    </citation>
    <scope>NUCLEOTIDE SEQUENCE [LARGE SCALE GENOMIC DNA]</scope>
    <source>
        <strain evidence="7">UK7</strain>
    </source>
</reference>
<feature type="domain" description="Chromo" evidence="5">
    <location>
        <begin position="137"/>
        <end position="198"/>
    </location>
</feature>
<organism evidence="6 7">
    <name type="scientific">Rhynchosporium graminicola</name>
    <dbReference type="NCBI Taxonomy" id="2792576"/>
    <lineage>
        <taxon>Eukaryota</taxon>
        <taxon>Fungi</taxon>
        <taxon>Dikarya</taxon>
        <taxon>Ascomycota</taxon>
        <taxon>Pezizomycotina</taxon>
        <taxon>Leotiomycetes</taxon>
        <taxon>Helotiales</taxon>
        <taxon>Ploettnerulaceae</taxon>
        <taxon>Rhynchosporium</taxon>
    </lineage>
</organism>
<dbReference type="PROSITE" id="PS00598">
    <property type="entry name" value="CHROMO_1"/>
    <property type="match status" value="1"/>
</dbReference>
<dbReference type="SUPFAM" id="SSF54160">
    <property type="entry name" value="Chromo domain-like"/>
    <property type="match status" value="2"/>
</dbReference>
<dbReference type="Pfam" id="PF00385">
    <property type="entry name" value="Chromo"/>
    <property type="match status" value="2"/>
</dbReference>
<dbReference type="SMART" id="SM00298">
    <property type="entry name" value="CHROMO"/>
    <property type="match status" value="2"/>
</dbReference>
<feature type="compositionally biased region" description="Basic and acidic residues" evidence="4">
    <location>
        <begin position="61"/>
        <end position="70"/>
    </location>
</feature>
<dbReference type="InParanoid" id="A0A1E1KCE0"/>
<dbReference type="AlphaFoldDB" id="A0A1E1KCE0"/>
<gene>
    <name evidence="6" type="ORF">RCO7_08735</name>
</gene>
<evidence type="ECO:0000256" key="2">
    <source>
        <dbReference type="ARBA" id="ARBA00011353"/>
    </source>
</evidence>
<dbReference type="InterPro" id="IPR016197">
    <property type="entry name" value="Chromo-like_dom_sf"/>
</dbReference>
<keyword evidence="7" id="KW-1185">Reference proteome</keyword>
<dbReference type="PANTHER" id="PTHR22812">
    <property type="entry name" value="CHROMOBOX PROTEIN"/>
    <property type="match status" value="1"/>
</dbReference>
<evidence type="ECO:0000259" key="5">
    <source>
        <dbReference type="PROSITE" id="PS50013"/>
    </source>
</evidence>
<protein>
    <recommendedName>
        <fullName evidence="5">Chromo domain-containing protein</fullName>
    </recommendedName>
</protein>
<dbReference type="STRING" id="914237.A0A1E1KCE0"/>
<dbReference type="InterPro" id="IPR023780">
    <property type="entry name" value="Chromo_domain"/>
</dbReference>
<feature type="compositionally biased region" description="Basic and acidic residues" evidence="4">
    <location>
        <begin position="114"/>
        <end position="123"/>
    </location>
</feature>
<evidence type="ECO:0000256" key="1">
    <source>
        <dbReference type="ARBA" id="ARBA00004123"/>
    </source>
</evidence>
<proteinExistence type="predicted"/>
<feature type="domain" description="Chromo" evidence="5">
    <location>
        <begin position="203"/>
        <end position="256"/>
    </location>
</feature>
<dbReference type="Proteomes" id="UP000178129">
    <property type="component" value="Unassembled WGS sequence"/>
</dbReference>
<accession>A0A1E1KCE0</accession>
<dbReference type="GO" id="GO:0006338">
    <property type="term" value="P:chromatin remodeling"/>
    <property type="evidence" value="ECO:0007669"/>
    <property type="project" value="UniProtKB-ARBA"/>
</dbReference>
<dbReference type="CDD" id="cd00024">
    <property type="entry name" value="CD_CSD"/>
    <property type="match status" value="2"/>
</dbReference>
<sequence length="304" mass="34807">MAKNQTEDIDEAEEDRMLRLQLQPDSDSEDTAGKNVKQGPKKENSTAGANKSPGHKKRKSDARDHLSPEQKKKKTKAAENMNPEPIKGKAKAGGVKKPEPKKMNAEAAENNNQELKKAKDKGHTQWSPETDFPEDSGVPARIRGERKAAYQVQLLVQWKNYPEEKDWTWELESELKQSTPHIVNAWKTKRGSQTTDSEGMIEHTVEKILSKKMYKGVVHYLVKWEGYEKVKDRTWEPCDRLKIDVPEIVEEYERSHTKNFISKSRRCRQSAHYTIEINARPSGTQALEGRLTANFVDRSTKLNT</sequence>
<dbReference type="Gene3D" id="2.40.50.40">
    <property type="match status" value="2"/>
</dbReference>
<evidence type="ECO:0000256" key="4">
    <source>
        <dbReference type="SAM" id="MobiDB-lite"/>
    </source>
</evidence>
<dbReference type="InterPro" id="IPR051219">
    <property type="entry name" value="Heterochromatin_chromo-domain"/>
</dbReference>
<evidence type="ECO:0000313" key="7">
    <source>
        <dbReference type="Proteomes" id="UP000178129"/>
    </source>
</evidence>
<comment type="subcellular location">
    <subcellularLocation>
        <location evidence="1">Nucleus</location>
    </subcellularLocation>
</comment>